<dbReference type="GO" id="GO:0031297">
    <property type="term" value="P:replication fork processing"/>
    <property type="evidence" value="ECO:0007669"/>
    <property type="project" value="TreeGrafter"/>
</dbReference>
<keyword evidence="1" id="KW-0547">Nucleotide-binding</keyword>
<dbReference type="GO" id="GO:0003677">
    <property type="term" value="F:DNA binding"/>
    <property type="evidence" value="ECO:0007669"/>
    <property type="project" value="InterPro"/>
</dbReference>
<evidence type="ECO:0000256" key="4">
    <source>
        <dbReference type="ARBA" id="ARBA00022840"/>
    </source>
</evidence>
<keyword evidence="12" id="KW-1185">Reference proteome</keyword>
<comment type="caution">
    <text evidence="11">The sequence shown here is derived from an EMBL/GenBank/DDBJ whole genome shotgun (WGS) entry which is preliminary data.</text>
</comment>
<gene>
    <name evidence="11" type="ORF">AALO_G00274480</name>
</gene>
<dbReference type="GO" id="GO:0043138">
    <property type="term" value="F:3'-5' DNA helicase activity"/>
    <property type="evidence" value="ECO:0007669"/>
    <property type="project" value="UniProtKB-EC"/>
</dbReference>
<dbReference type="PROSITE" id="PS50181">
    <property type="entry name" value="FBOX"/>
    <property type="match status" value="1"/>
</dbReference>
<keyword evidence="4" id="KW-0067">ATP-binding</keyword>
<feature type="region of interest" description="Disordered" evidence="9">
    <location>
        <begin position="1"/>
        <end position="68"/>
    </location>
</feature>
<dbReference type="PANTHER" id="PTHR11070:SF30">
    <property type="entry name" value="F-BOX DNA HELICASE 1"/>
    <property type="match status" value="1"/>
</dbReference>
<dbReference type="GO" id="GO:0000724">
    <property type="term" value="P:double-strand break repair via homologous recombination"/>
    <property type="evidence" value="ECO:0007669"/>
    <property type="project" value="TreeGrafter"/>
</dbReference>
<reference evidence="11" key="1">
    <citation type="submission" date="2020-10" db="EMBL/GenBank/DDBJ databases">
        <title>Chromosome-scale genome assembly of the Allis shad, Alosa alosa.</title>
        <authorList>
            <person name="Margot Z."/>
            <person name="Christophe K."/>
            <person name="Cabau C."/>
            <person name="Louis A."/>
            <person name="Berthelot C."/>
            <person name="Parey E."/>
            <person name="Roest Crollius H."/>
            <person name="Montfort J."/>
            <person name="Robinson-Rechavi M."/>
            <person name="Bucao C."/>
            <person name="Bouchez O."/>
            <person name="Gislard M."/>
            <person name="Lluch J."/>
            <person name="Milhes M."/>
            <person name="Lampietro C."/>
            <person name="Lopez Roques C."/>
            <person name="Donnadieu C."/>
            <person name="Braasch I."/>
            <person name="Desvignes T."/>
            <person name="Postlethwait J."/>
            <person name="Bobe J."/>
            <person name="Guiguen Y."/>
        </authorList>
    </citation>
    <scope>NUCLEOTIDE SEQUENCE</scope>
    <source>
        <strain evidence="11">M-15738</strain>
        <tissue evidence="11">Blood</tissue>
    </source>
</reference>
<evidence type="ECO:0000256" key="1">
    <source>
        <dbReference type="ARBA" id="ARBA00022741"/>
    </source>
</evidence>
<keyword evidence="3" id="KW-0347">Helicase</keyword>
<comment type="catalytic activity">
    <reaction evidence="6">
        <text>Couples ATP hydrolysis with the unwinding of duplex DNA by translocating in the 3'-5' direction.</text>
        <dbReference type="EC" id="5.6.2.4"/>
    </reaction>
</comment>
<dbReference type="GO" id="GO:0016787">
    <property type="term" value="F:hydrolase activity"/>
    <property type="evidence" value="ECO:0007669"/>
    <property type="project" value="UniProtKB-KW"/>
</dbReference>
<sequence length="865" mass="98789">MREMPANRLKSPGRSPRTPYSPQSRRGRRVQPAGTSQQRTLDSYFGRNTGNVPQQREPEVVQAPPPPPDTRIDALPETVLRAILAMLPAPDLLLRANQVCRQWRNIISSEGFCRWKKSYIRYHQQEEVGKQEVISILQENRMTPDDNNNLCLLHMAKYMSQTFHCMTVGSEGDRENRILECIRSHRLYEQARACMPESMKQTEDPWSSLALMLVLADGVEEVWQLVVSLWSPLTPEQLSEFLWCSATLLRAMADKRVKISNRLHYNVYYVLHIMENILPSNRSEADQGSENQMTPEQQQILNHNTEEEHVVKIMAFAGTGKTTTLVMQAQRIFPDNVSCKTIHSLAHAAVGQRYREKLGLSSLNIFSVFRVLPHGERSIVWAKVVTKTINNFWASTDPHIDTQHVPEWYRSTSGHMQRPTETQKQMFVNNARRIWEKMKEVEPTSESAYHMYHDGYLKLWQLEGAQMEHYDVIFIDEAQDCTPVTMDILLSQPCAKILVGDPHQQIYSFRGAINNLNTIQHTHIYYLTQSFRFGPEIACVGATILEVGKGVKKTMVGGNQRDSVRGQDVEMRRRFLTGVGGADGRLAILSRTNASIFHEAVRLTGLNPTSRIYIIGGIKTFGLSKIHDIWVLKQRHRAHLDLPIEDSFIRRFSEGGVAGLHGYPGLCQYAEMTEDQEMMWKIAVVDKYGERIPELVERIRRRNQARLHYADFILGSMHKAKGLEFDTVVITDDFRALQALPTQEQGGNQSIIEDDDWNLIYMAVTRAKRTVFITRTITNILARAGEYFLRSELTTVPAENPVLQCSTPRCSNYVNLNTRLRMHRVPITYVDGVEKGGPLCLPCVNRIAGHLAFLMSPGIRQIPFP</sequence>
<dbReference type="InterPro" id="IPR027417">
    <property type="entry name" value="P-loop_NTPase"/>
</dbReference>
<dbReference type="Pfam" id="PF12937">
    <property type="entry name" value="F-box-like"/>
    <property type="match status" value="1"/>
</dbReference>
<dbReference type="PANTHER" id="PTHR11070">
    <property type="entry name" value="UVRD / RECB / PCRA DNA HELICASE FAMILY MEMBER"/>
    <property type="match status" value="1"/>
</dbReference>
<comment type="catalytic activity">
    <reaction evidence="8">
        <text>ATP + H2O = ADP + phosphate + H(+)</text>
        <dbReference type="Rhea" id="RHEA:13065"/>
        <dbReference type="ChEBI" id="CHEBI:15377"/>
        <dbReference type="ChEBI" id="CHEBI:15378"/>
        <dbReference type="ChEBI" id="CHEBI:30616"/>
        <dbReference type="ChEBI" id="CHEBI:43474"/>
        <dbReference type="ChEBI" id="CHEBI:456216"/>
        <dbReference type="EC" id="5.6.2.4"/>
    </reaction>
</comment>
<evidence type="ECO:0000256" key="2">
    <source>
        <dbReference type="ARBA" id="ARBA00022801"/>
    </source>
</evidence>
<dbReference type="InterPro" id="IPR000212">
    <property type="entry name" value="DNA_helicase_UvrD/REP"/>
</dbReference>
<dbReference type="InterPro" id="IPR014016">
    <property type="entry name" value="UvrD-like_ATP-bd"/>
</dbReference>
<feature type="compositionally biased region" description="Polar residues" evidence="9">
    <location>
        <begin position="33"/>
        <end position="51"/>
    </location>
</feature>
<dbReference type="EMBL" id="JADWDJ010000022">
    <property type="protein sequence ID" value="KAG5262374.1"/>
    <property type="molecule type" value="Genomic_DNA"/>
</dbReference>
<dbReference type="InterPro" id="IPR036047">
    <property type="entry name" value="F-box-like_dom_sf"/>
</dbReference>
<evidence type="ECO:0000256" key="3">
    <source>
        <dbReference type="ARBA" id="ARBA00022806"/>
    </source>
</evidence>
<organism evidence="11 12">
    <name type="scientific">Alosa alosa</name>
    <name type="common">allis shad</name>
    <dbReference type="NCBI Taxonomy" id="278164"/>
    <lineage>
        <taxon>Eukaryota</taxon>
        <taxon>Metazoa</taxon>
        <taxon>Chordata</taxon>
        <taxon>Craniata</taxon>
        <taxon>Vertebrata</taxon>
        <taxon>Euteleostomi</taxon>
        <taxon>Actinopterygii</taxon>
        <taxon>Neopterygii</taxon>
        <taxon>Teleostei</taxon>
        <taxon>Clupei</taxon>
        <taxon>Clupeiformes</taxon>
        <taxon>Clupeoidei</taxon>
        <taxon>Clupeidae</taxon>
        <taxon>Alosa</taxon>
    </lineage>
</organism>
<evidence type="ECO:0000313" key="11">
    <source>
        <dbReference type="EMBL" id="KAG5262374.1"/>
    </source>
</evidence>
<keyword evidence="2" id="KW-0378">Hydrolase</keyword>
<dbReference type="Gene3D" id="3.40.50.300">
    <property type="entry name" value="P-loop containing nucleotide triphosphate hydrolases"/>
    <property type="match status" value="2"/>
</dbReference>
<dbReference type="EC" id="5.6.2.4" evidence="7"/>
<dbReference type="InterPro" id="IPR014017">
    <property type="entry name" value="DNA_helicase_UvrD-like_C"/>
</dbReference>
<name>A0AAV6FIW8_9TELE</name>
<dbReference type="GO" id="GO:0005524">
    <property type="term" value="F:ATP binding"/>
    <property type="evidence" value="ECO:0007669"/>
    <property type="project" value="UniProtKB-KW"/>
</dbReference>
<protein>
    <recommendedName>
        <fullName evidence="7">DNA 3'-5' helicase</fullName>
        <ecNumber evidence="7">5.6.2.4</ecNumber>
    </recommendedName>
</protein>
<dbReference type="GO" id="GO:0005634">
    <property type="term" value="C:nucleus"/>
    <property type="evidence" value="ECO:0007669"/>
    <property type="project" value="TreeGrafter"/>
</dbReference>
<evidence type="ECO:0000256" key="6">
    <source>
        <dbReference type="ARBA" id="ARBA00034617"/>
    </source>
</evidence>
<evidence type="ECO:0000259" key="10">
    <source>
        <dbReference type="PROSITE" id="PS50181"/>
    </source>
</evidence>
<dbReference type="Proteomes" id="UP000823561">
    <property type="component" value="Chromosome 22"/>
</dbReference>
<keyword evidence="5" id="KW-0413">Isomerase</keyword>
<evidence type="ECO:0000256" key="7">
    <source>
        <dbReference type="ARBA" id="ARBA00034808"/>
    </source>
</evidence>
<feature type="domain" description="F-box" evidence="10">
    <location>
        <begin position="69"/>
        <end position="118"/>
    </location>
</feature>
<dbReference type="Gene3D" id="1.20.1280.50">
    <property type="match status" value="1"/>
</dbReference>
<evidence type="ECO:0000256" key="9">
    <source>
        <dbReference type="SAM" id="MobiDB-lite"/>
    </source>
</evidence>
<evidence type="ECO:0000313" key="12">
    <source>
        <dbReference type="Proteomes" id="UP000823561"/>
    </source>
</evidence>
<dbReference type="Pfam" id="PF13361">
    <property type="entry name" value="UvrD_C"/>
    <property type="match status" value="1"/>
</dbReference>
<evidence type="ECO:0000256" key="5">
    <source>
        <dbReference type="ARBA" id="ARBA00023235"/>
    </source>
</evidence>
<dbReference type="SUPFAM" id="SSF81383">
    <property type="entry name" value="F-box domain"/>
    <property type="match status" value="1"/>
</dbReference>
<dbReference type="InterPro" id="IPR001810">
    <property type="entry name" value="F-box_dom"/>
</dbReference>
<accession>A0AAV6FIW8</accession>
<dbReference type="AlphaFoldDB" id="A0AAV6FIW8"/>
<dbReference type="Pfam" id="PF00580">
    <property type="entry name" value="UvrD-helicase"/>
    <property type="match status" value="1"/>
</dbReference>
<evidence type="ECO:0000256" key="8">
    <source>
        <dbReference type="ARBA" id="ARBA00048988"/>
    </source>
</evidence>
<dbReference type="SUPFAM" id="SSF52540">
    <property type="entry name" value="P-loop containing nucleoside triphosphate hydrolases"/>
    <property type="match status" value="1"/>
</dbReference>
<proteinExistence type="predicted"/>